<feature type="compositionally biased region" description="Pro residues" evidence="12">
    <location>
        <begin position="77"/>
        <end position="88"/>
    </location>
</feature>
<feature type="domain" description="C2H2-type" evidence="13">
    <location>
        <begin position="218"/>
        <end position="245"/>
    </location>
</feature>
<evidence type="ECO:0000259" key="13">
    <source>
        <dbReference type="PROSITE" id="PS50157"/>
    </source>
</evidence>
<gene>
    <name evidence="14" type="ORF">B0H63DRAFT_449600</name>
</gene>
<accession>A0AAE0NPY6</accession>
<feature type="compositionally biased region" description="Pro residues" evidence="12">
    <location>
        <begin position="173"/>
        <end position="187"/>
    </location>
</feature>
<keyword evidence="7" id="KW-0805">Transcription regulation</keyword>
<dbReference type="PANTHER" id="PTHR24393">
    <property type="entry name" value="ZINC FINGER PROTEIN"/>
    <property type="match status" value="1"/>
</dbReference>
<keyword evidence="10" id="KW-0539">Nucleus</keyword>
<keyword evidence="4" id="KW-0677">Repeat</keyword>
<dbReference type="SMART" id="SM00355">
    <property type="entry name" value="ZnF_C2H2"/>
    <property type="match status" value="2"/>
</dbReference>
<evidence type="ECO:0000256" key="3">
    <source>
        <dbReference type="ARBA" id="ARBA00022723"/>
    </source>
</evidence>
<feature type="compositionally biased region" description="Pro residues" evidence="12">
    <location>
        <begin position="54"/>
        <end position="63"/>
    </location>
</feature>
<dbReference type="GO" id="GO:0000978">
    <property type="term" value="F:RNA polymerase II cis-regulatory region sequence-specific DNA binding"/>
    <property type="evidence" value="ECO:0007669"/>
    <property type="project" value="TreeGrafter"/>
</dbReference>
<evidence type="ECO:0000313" key="14">
    <source>
        <dbReference type="EMBL" id="KAK3385562.1"/>
    </source>
</evidence>
<feature type="compositionally biased region" description="Acidic residues" evidence="12">
    <location>
        <begin position="295"/>
        <end position="308"/>
    </location>
</feature>
<evidence type="ECO:0000256" key="4">
    <source>
        <dbReference type="ARBA" id="ARBA00022737"/>
    </source>
</evidence>
<dbReference type="EMBL" id="JAULSW010000004">
    <property type="protein sequence ID" value="KAK3385562.1"/>
    <property type="molecule type" value="Genomic_DNA"/>
</dbReference>
<sequence>MSQPQPSPEAAAPEEVKSEPGSDTAKTASNGTRGGAGPARARAGPPTQQRKPLPASPPQPSPPRFRGKLPPIASLLPPAPRYAPPSQSPRPLRTTTDQIRPHPHPNIQPRPPTLPKTQQPPSRPHARTSPPSPGHLARPAGMDTSPSAPRRTMMPLMQPPIMPDGLPTVASLPPGPPPDSPTAPPAGPVGQYHEFSVRGLNDLKTYAVTRTGKQERAFKCDLCTQSFSRNHDLKRHRRIHLAAKPYPCPTCDKCFSRKDALKRHRLVKACADKKTPPPTSQSGGAVAEPAKSAEPDDSDEQDEADEPDERAGPDAATESPEPVERPAKKLKSKSP</sequence>
<comment type="similarity">
    <text evidence="2">Belongs to the krueppel C2H2-type zinc-finger protein family.</text>
</comment>
<organism evidence="14 15">
    <name type="scientific">Podospora didyma</name>
    <dbReference type="NCBI Taxonomy" id="330526"/>
    <lineage>
        <taxon>Eukaryota</taxon>
        <taxon>Fungi</taxon>
        <taxon>Dikarya</taxon>
        <taxon>Ascomycota</taxon>
        <taxon>Pezizomycotina</taxon>
        <taxon>Sordariomycetes</taxon>
        <taxon>Sordariomycetidae</taxon>
        <taxon>Sordariales</taxon>
        <taxon>Podosporaceae</taxon>
        <taxon>Podospora</taxon>
    </lineage>
</organism>
<evidence type="ECO:0000256" key="8">
    <source>
        <dbReference type="ARBA" id="ARBA00023125"/>
    </source>
</evidence>
<evidence type="ECO:0000256" key="7">
    <source>
        <dbReference type="ARBA" id="ARBA00023015"/>
    </source>
</evidence>
<feature type="region of interest" description="Disordered" evidence="12">
    <location>
        <begin position="1"/>
        <end position="191"/>
    </location>
</feature>
<keyword evidence="6" id="KW-0862">Zinc</keyword>
<evidence type="ECO:0000256" key="11">
    <source>
        <dbReference type="PROSITE-ProRule" id="PRU00042"/>
    </source>
</evidence>
<evidence type="ECO:0000256" key="5">
    <source>
        <dbReference type="ARBA" id="ARBA00022771"/>
    </source>
</evidence>
<keyword evidence="9" id="KW-0804">Transcription</keyword>
<dbReference type="Proteomes" id="UP001285441">
    <property type="component" value="Unassembled WGS sequence"/>
</dbReference>
<dbReference type="SUPFAM" id="SSF57667">
    <property type="entry name" value="beta-beta-alpha zinc fingers"/>
    <property type="match status" value="1"/>
</dbReference>
<dbReference type="GO" id="GO:0001228">
    <property type="term" value="F:DNA-binding transcription activator activity, RNA polymerase II-specific"/>
    <property type="evidence" value="ECO:0007669"/>
    <property type="project" value="TreeGrafter"/>
</dbReference>
<feature type="compositionally biased region" description="Pro residues" evidence="12">
    <location>
        <begin position="104"/>
        <end position="114"/>
    </location>
</feature>
<keyword evidence="5 11" id="KW-0863">Zinc-finger</keyword>
<feature type="compositionally biased region" description="Low complexity" evidence="12">
    <location>
        <begin position="1"/>
        <end position="13"/>
    </location>
</feature>
<evidence type="ECO:0000256" key="10">
    <source>
        <dbReference type="ARBA" id="ARBA00023242"/>
    </source>
</evidence>
<name>A0AAE0NPY6_9PEZI</name>
<proteinExistence type="inferred from homology"/>
<dbReference type="AlphaFoldDB" id="A0AAE0NPY6"/>
<dbReference type="GO" id="GO:0005634">
    <property type="term" value="C:nucleus"/>
    <property type="evidence" value="ECO:0007669"/>
    <property type="project" value="UniProtKB-SubCell"/>
</dbReference>
<reference evidence="14" key="2">
    <citation type="submission" date="2023-06" db="EMBL/GenBank/DDBJ databases">
        <authorList>
            <consortium name="Lawrence Berkeley National Laboratory"/>
            <person name="Haridas S."/>
            <person name="Hensen N."/>
            <person name="Bonometti L."/>
            <person name="Westerberg I."/>
            <person name="Brannstrom I.O."/>
            <person name="Guillou S."/>
            <person name="Cros-Aarteil S."/>
            <person name="Calhoun S."/>
            <person name="Kuo A."/>
            <person name="Mondo S."/>
            <person name="Pangilinan J."/>
            <person name="Riley R."/>
            <person name="LaButti K."/>
            <person name="Andreopoulos B."/>
            <person name="Lipzen A."/>
            <person name="Chen C."/>
            <person name="Yanf M."/>
            <person name="Daum C."/>
            <person name="Ng V."/>
            <person name="Clum A."/>
            <person name="Steindorff A."/>
            <person name="Ohm R."/>
            <person name="Martin F."/>
            <person name="Silar P."/>
            <person name="Natvig D."/>
            <person name="Lalanne C."/>
            <person name="Gautier V."/>
            <person name="Ament-velasquez S.L."/>
            <person name="Kruys A."/>
            <person name="Hutchinson M.I."/>
            <person name="Powell A.J."/>
            <person name="Barry K."/>
            <person name="Miller A.N."/>
            <person name="Grigoriev I.V."/>
            <person name="Debuchy R."/>
            <person name="Gladieux P."/>
            <person name="Thoren M.H."/>
            <person name="Johannesson H."/>
        </authorList>
    </citation>
    <scope>NUCLEOTIDE SEQUENCE</scope>
    <source>
        <strain evidence="14">CBS 232.78</strain>
    </source>
</reference>
<keyword evidence="15" id="KW-1185">Reference proteome</keyword>
<keyword evidence="3" id="KW-0479">Metal-binding</keyword>
<protein>
    <recommendedName>
        <fullName evidence="13">C2H2-type domain-containing protein</fullName>
    </recommendedName>
</protein>
<reference evidence="14" key="1">
    <citation type="journal article" date="2023" name="Mol. Phylogenet. Evol.">
        <title>Genome-scale phylogeny and comparative genomics of the fungal order Sordariales.</title>
        <authorList>
            <person name="Hensen N."/>
            <person name="Bonometti L."/>
            <person name="Westerberg I."/>
            <person name="Brannstrom I.O."/>
            <person name="Guillou S."/>
            <person name="Cros-Aarteil S."/>
            <person name="Calhoun S."/>
            <person name="Haridas S."/>
            <person name="Kuo A."/>
            <person name="Mondo S."/>
            <person name="Pangilinan J."/>
            <person name="Riley R."/>
            <person name="LaButti K."/>
            <person name="Andreopoulos B."/>
            <person name="Lipzen A."/>
            <person name="Chen C."/>
            <person name="Yan M."/>
            <person name="Daum C."/>
            <person name="Ng V."/>
            <person name="Clum A."/>
            <person name="Steindorff A."/>
            <person name="Ohm R.A."/>
            <person name="Martin F."/>
            <person name="Silar P."/>
            <person name="Natvig D.O."/>
            <person name="Lalanne C."/>
            <person name="Gautier V."/>
            <person name="Ament-Velasquez S.L."/>
            <person name="Kruys A."/>
            <person name="Hutchinson M.I."/>
            <person name="Powell A.J."/>
            <person name="Barry K."/>
            <person name="Miller A.N."/>
            <person name="Grigoriev I.V."/>
            <person name="Debuchy R."/>
            <person name="Gladieux P."/>
            <person name="Hiltunen Thoren M."/>
            <person name="Johannesson H."/>
        </authorList>
    </citation>
    <scope>NUCLEOTIDE SEQUENCE</scope>
    <source>
        <strain evidence="14">CBS 232.78</strain>
    </source>
</reference>
<evidence type="ECO:0000256" key="12">
    <source>
        <dbReference type="SAM" id="MobiDB-lite"/>
    </source>
</evidence>
<evidence type="ECO:0000256" key="2">
    <source>
        <dbReference type="ARBA" id="ARBA00006991"/>
    </source>
</evidence>
<dbReference type="InterPro" id="IPR013087">
    <property type="entry name" value="Znf_C2H2_type"/>
</dbReference>
<dbReference type="PROSITE" id="PS00028">
    <property type="entry name" value="ZINC_FINGER_C2H2_1"/>
    <property type="match status" value="1"/>
</dbReference>
<comment type="caution">
    <text evidence="14">The sequence shown here is derived from an EMBL/GenBank/DDBJ whole genome shotgun (WGS) entry which is preliminary data.</text>
</comment>
<dbReference type="Gene3D" id="3.30.160.60">
    <property type="entry name" value="Classic Zinc Finger"/>
    <property type="match status" value="2"/>
</dbReference>
<comment type="subcellular location">
    <subcellularLocation>
        <location evidence="1">Nucleus</location>
    </subcellularLocation>
</comment>
<dbReference type="FunFam" id="3.30.160.60:FF:001156">
    <property type="entry name" value="Zinc finger protein 407"/>
    <property type="match status" value="2"/>
</dbReference>
<dbReference type="InterPro" id="IPR036236">
    <property type="entry name" value="Znf_C2H2_sf"/>
</dbReference>
<keyword evidence="8" id="KW-0238">DNA-binding</keyword>
<feature type="domain" description="C2H2-type" evidence="13">
    <location>
        <begin position="246"/>
        <end position="274"/>
    </location>
</feature>
<feature type="region of interest" description="Disordered" evidence="12">
    <location>
        <begin position="270"/>
        <end position="335"/>
    </location>
</feature>
<dbReference type="GO" id="GO:0008270">
    <property type="term" value="F:zinc ion binding"/>
    <property type="evidence" value="ECO:0007669"/>
    <property type="project" value="UniProtKB-KW"/>
</dbReference>
<dbReference type="PROSITE" id="PS50157">
    <property type="entry name" value="ZINC_FINGER_C2H2_2"/>
    <property type="match status" value="2"/>
</dbReference>
<dbReference type="PANTHER" id="PTHR24393:SF34">
    <property type="entry name" value="PR_SET DOMAIN 13"/>
    <property type="match status" value="1"/>
</dbReference>
<dbReference type="Pfam" id="PF00096">
    <property type="entry name" value="zf-C2H2"/>
    <property type="match status" value="2"/>
</dbReference>
<evidence type="ECO:0000256" key="9">
    <source>
        <dbReference type="ARBA" id="ARBA00023163"/>
    </source>
</evidence>
<evidence type="ECO:0000313" key="15">
    <source>
        <dbReference type="Proteomes" id="UP001285441"/>
    </source>
</evidence>
<evidence type="ECO:0000256" key="1">
    <source>
        <dbReference type="ARBA" id="ARBA00004123"/>
    </source>
</evidence>
<evidence type="ECO:0000256" key="6">
    <source>
        <dbReference type="ARBA" id="ARBA00022833"/>
    </source>
</evidence>